<accession>K2MUY8</accession>
<dbReference type="Proteomes" id="UP000007350">
    <property type="component" value="Unassembled WGS sequence"/>
</dbReference>
<feature type="non-terminal residue" evidence="1">
    <location>
        <position position="322"/>
    </location>
</feature>
<evidence type="ECO:0000313" key="1">
    <source>
        <dbReference type="EMBL" id="EKF39033.1"/>
    </source>
</evidence>
<name>K2MUY8_TRYCR</name>
<protein>
    <submittedName>
        <fullName evidence="1">Dispersed gene family protein 1 (DGF-1), putative</fullName>
    </submittedName>
</protein>
<organism evidence="1 2">
    <name type="scientific">Trypanosoma cruzi marinkellei</name>
    <dbReference type="NCBI Taxonomy" id="85056"/>
    <lineage>
        <taxon>Eukaryota</taxon>
        <taxon>Discoba</taxon>
        <taxon>Euglenozoa</taxon>
        <taxon>Kinetoplastea</taxon>
        <taxon>Metakinetoplastina</taxon>
        <taxon>Trypanosomatida</taxon>
        <taxon>Trypanosomatidae</taxon>
        <taxon>Trypanosoma</taxon>
        <taxon>Schizotrypanum</taxon>
    </lineage>
</organism>
<proteinExistence type="predicted"/>
<keyword evidence="2" id="KW-1185">Reference proteome</keyword>
<gene>
    <name evidence="1" type="ORF">MOQ_000746</name>
</gene>
<feature type="non-terminal residue" evidence="1">
    <location>
        <position position="1"/>
    </location>
</feature>
<dbReference type="SUPFAM" id="SSF51126">
    <property type="entry name" value="Pectin lyase-like"/>
    <property type="match status" value="1"/>
</dbReference>
<comment type="caution">
    <text evidence="1">The sequence shown here is derived from an EMBL/GenBank/DDBJ whole genome shotgun (WGS) entry which is preliminary data.</text>
</comment>
<dbReference type="EMBL" id="AHKC01001871">
    <property type="protein sequence ID" value="EKF39033.1"/>
    <property type="molecule type" value="Genomic_DNA"/>
</dbReference>
<dbReference type="AlphaFoldDB" id="K2MUY8"/>
<sequence length="322" mass="34349">SQQTLDITLLQCVLMGLSIRGSGQRVRVNVTSSILDSGALEFEGDFGASSHILVAGSTLVTTWDHAIAFYLLSLGANSTLLVLDNHIEGNSYAVYFSIGVVDSSGVIVKGNTLRTTDEDDGVESSVRVCSFLKNGSYFDVENNTMSSVNGVYLFGDIVVSAAGLLRVADCTFVGSVDFLDSALVCFDRFVTLQGGAQWRVEGNNVSTALVLSTANAQHQIQLSGSGTTVVLAHNRQVDDSCSFAELDQSNTILASPARFVVGCNLQGDEEALYSDVFPEGVEVFRCGTCNDDAACYMPRDESVDRGSCSCSCKDGWAWRVVS</sequence>
<reference evidence="1 2" key="1">
    <citation type="journal article" date="2012" name="BMC Genomics">
        <title>Comparative genomic analysis of human infective Trypanosoma cruzi lineages with the bat-restricted subspecies T. cruzi marinkellei.</title>
        <authorList>
            <person name="Franzen O."/>
            <person name="Talavera-Lopez C."/>
            <person name="Ochaya S."/>
            <person name="Butler C.E."/>
            <person name="Messenger L.A."/>
            <person name="Lewis M.D."/>
            <person name="Llewellyn M.S."/>
            <person name="Marinkelle C.J."/>
            <person name="Tyler K.M."/>
            <person name="Miles M.A."/>
            <person name="Andersson B."/>
        </authorList>
    </citation>
    <scope>NUCLEOTIDE SEQUENCE [LARGE SCALE GENOMIC DNA]</scope>
    <source>
        <strain evidence="1 2">B7</strain>
    </source>
</reference>
<dbReference type="InterPro" id="IPR011050">
    <property type="entry name" value="Pectin_lyase_fold/virulence"/>
</dbReference>
<evidence type="ECO:0000313" key="2">
    <source>
        <dbReference type="Proteomes" id="UP000007350"/>
    </source>
</evidence>